<proteinExistence type="predicted"/>
<dbReference type="RefSeq" id="WP_156220639.1">
    <property type="nucleotide sequence ID" value="NZ_WOFH01000014.1"/>
</dbReference>
<name>A0A7K1LAL7_9ACTN</name>
<protein>
    <submittedName>
        <fullName evidence="1">Uncharacterized protein</fullName>
    </submittedName>
</protein>
<dbReference type="EMBL" id="WOFH01000014">
    <property type="protein sequence ID" value="MUN41469.1"/>
    <property type="molecule type" value="Genomic_DNA"/>
</dbReference>
<dbReference type="Proteomes" id="UP000432015">
    <property type="component" value="Unassembled WGS sequence"/>
</dbReference>
<evidence type="ECO:0000313" key="2">
    <source>
        <dbReference type="Proteomes" id="UP000432015"/>
    </source>
</evidence>
<accession>A0A7K1LAL7</accession>
<evidence type="ECO:0000313" key="1">
    <source>
        <dbReference type="EMBL" id="MUN41469.1"/>
    </source>
</evidence>
<dbReference type="AlphaFoldDB" id="A0A7K1LAL7"/>
<gene>
    <name evidence="1" type="ORF">GNZ18_33480</name>
</gene>
<sequence>MITATLPRPTGPGLDHDFVHVYCCDPDRAVCGLDVADRKDLGDADPSDEDCPWCGAIEQLGSPCGAVDCPDWGA</sequence>
<organism evidence="1 2">
    <name type="scientific">Actinomadura litoris</name>
    <dbReference type="NCBI Taxonomy" id="2678616"/>
    <lineage>
        <taxon>Bacteria</taxon>
        <taxon>Bacillati</taxon>
        <taxon>Actinomycetota</taxon>
        <taxon>Actinomycetes</taxon>
        <taxon>Streptosporangiales</taxon>
        <taxon>Thermomonosporaceae</taxon>
        <taxon>Actinomadura</taxon>
    </lineage>
</organism>
<comment type="caution">
    <text evidence="1">The sequence shown here is derived from an EMBL/GenBank/DDBJ whole genome shotgun (WGS) entry which is preliminary data.</text>
</comment>
<keyword evidence="2" id="KW-1185">Reference proteome</keyword>
<reference evidence="1 2" key="1">
    <citation type="submission" date="2019-11" db="EMBL/GenBank/DDBJ databases">
        <authorList>
            <person name="Cao P."/>
        </authorList>
    </citation>
    <scope>NUCLEOTIDE SEQUENCE [LARGE SCALE GENOMIC DNA]</scope>
    <source>
        <strain evidence="1 2">NEAU-AAG5</strain>
    </source>
</reference>